<dbReference type="InterPro" id="IPR039298">
    <property type="entry name" value="ACOT13"/>
</dbReference>
<evidence type="ECO:0000259" key="3">
    <source>
        <dbReference type="Pfam" id="PF03061"/>
    </source>
</evidence>
<accession>A0A7Y9G8L7</accession>
<dbReference type="GO" id="GO:0047617">
    <property type="term" value="F:fatty acyl-CoA hydrolase activity"/>
    <property type="evidence" value="ECO:0007669"/>
    <property type="project" value="InterPro"/>
</dbReference>
<dbReference type="InterPro" id="IPR003736">
    <property type="entry name" value="PAAI_dom"/>
</dbReference>
<evidence type="ECO:0000313" key="4">
    <source>
        <dbReference type="EMBL" id="NYE11943.1"/>
    </source>
</evidence>
<dbReference type="PANTHER" id="PTHR21660:SF1">
    <property type="entry name" value="ACYL-COENZYME A THIOESTERASE 13"/>
    <property type="match status" value="1"/>
</dbReference>
<dbReference type="InterPro" id="IPR006683">
    <property type="entry name" value="Thioestr_dom"/>
</dbReference>
<evidence type="ECO:0000256" key="1">
    <source>
        <dbReference type="ARBA" id="ARBA00008324"/>
    </source>
</evidence>
<dbReference type="EMBL" id="JACCBT010000001">
    <property type="protein sequence ID" value="NYE11943.1"/>
    <property type="molecule type" value="Genomic_DNA"/>
</dbReference>
<evidence type="ECO:0000313" key="5">
    <source>
        <dbReference type="Proteomes" id="UP000591272"/>
    </source>
</evidence>
<keyword evidence="2" id="KW-0378">Hydrolase</keyword>
<dbReference type="PANTHER" id="PTHR21660">
    <property type="entry name" value="THIOESTERASE SUPERFAMILY MEMBER-RELATED"/>
    <property type="match status" value="1"/>
</dbReference>
<gene>
    <name evidence="4" type="ORF">BJ999_002239</name>
</gene>
<comment type="caution">
    <text evidence="4">The sequence shown here is derived from an EMBL/GenBank/DDBJ whole genome shotgun (WGS) entry which is preliminary data.</text>
</comment>
<dbReference type="Pfam" id="PF03061">
    <property type="entry name" value="4HBT"/>
    <property type="match status" value="1"/>
</dbReference>
<keyword evidence="5" id="KW-1185">Reference proteome</keyword>
<dbReference type="SUPFAM" id="SSF54637">
    <property type="entry name" value="Thioesterase/thiol ester dehydrase-isomerase"/>
    <property type="match status" value="1"/>
</dbReference>
<dbReference type="Gene3D" id="3.10.129.10">
    <property type="entry name" value="Hotdog Thioesterase"/>
    <property type="match status" value="1"/>
</dbReference>
<dbReference type="RefSeq" id="WP_229810473.1">
    <property type="nucleotide sequence ID" value="NZ_BMRD01000014.1"/>
</dbReference>
<feature type="domain" description="Thioesterase" evidence="3">
    <location>
        <begin position="84"/>
        <end position="159"/>
    </location>
</feature>
<reference evidence="4 5" key="1">
    <citation type="submission" date="2020-07" db="EMBL/GenBank/DDBJ databases">
        <title>Sequencing the genomes of 1000 actinobacteria strains.</title>
        <authorList>
            <person name="Klenk H.-P."/>
        </authorList>
    </citation>
    <scope>NUCLEOTIDE SEQUENCE [LARGE SCALE GENOMIC DNA]</scope>
    <source>
        <strain evidence="4 5">DSM 43461</strain>
    </source>
</reference>
<name>A0A7Y9G8L7_9ACTN</name>
<protein>
    <submittedName>
        <fullName evidence="4">Uncharacterized protein (TIGR00369 family)</fullName>
    </submittedName>
</protein>
<dbReference type="Proteomes" id="UP000591272">
    <property type="component" value="Unassembled WGS sequence"/>
</dbReference>
<dbReference type="NCBIfam" id="TIGR00369">
    <property type="entry name" value="unchar_dom_1"/>
    <property type="match status" value="1"/>
</dbReference>
<organism evidence="4 5">
    <name type="scientific">Actinomadura citrea</name>
    <dbReference type="NCBI Taxonomy" id="46158"/>
    <lineage>
        <taxon>Bacteria</taxon>
        <taxon>Bacillati</taxon>
        <taxon>Actinomycetota</taxon>
        <taxon>Actinomycetes</taxon>
        <taxon>Streptosporangiales</taxon>
        <taxon>Thermomonosporaceae</taxon>
        <taxon>Actinomadura</taxon>
    </lineage>
</organism>
<comment type="similarity">
    <text evidence="1">Belongs to the thioesterase PaaI family.</text>
</comment>
<sequence length="176" mass="18522">MSVEATPQALWKASQEDPQEAGALQEAADLWNTLSGAELIQAMADGRFPQISDINDYIGQDVASAEPGRVSLAWTPGERLCNPGGTVHGGYIAMILDNAVCLAASSTCERFMPMLTLNLNVDYLRGVRAGEAYTVTGTCVHPGATRMVSNAVVADGRGRPVAQASASVIPNKAFAR</sequence>
<dbReference type="AlphaFoldDB" id="A0A7Y9G8L7"/>
<proteinExistence type="inferred from homology"/>
<evidence type="ECO:0000256" key="2">
    <source>
        <dbReference type="ARBA" id="ARBA00022801"/>
    </source>
</evidence>
<dbReference type="InterPro" id="IPR029069">
    <property type="entry name" value="HotDog_dom_sf"/>
</dbReference>
<dbReference type="CDD" id="cd03443">
    <property type="entry name" value="PaaI_thioesterase"/>
    <property type="match status" value="1"/>
</dbReference>